<dbReference type="Gene3D" id="3.30.70.250">
    <property type="entry name" value="Malonyl-CoA ACP transacylase, ACP-binding"/>
    <property type="match status" value="1"/>
</dbReference>
<evidence type="ECO:0000313" key="8">
    <source>
        <dbReference type="EMBL" id="PDQ34297.1"/>
    </source>
</evidence>
<evidence type="ECO:0000313" key="9">
    <source>
        <dbReference type="Proteomes" id="UP000219994"/>
    </source>
</evidence>
<proteinExistence type="predicted"/>
<dbReference type="Pfam" id="PF00698">
    <property type="entry name" value="Acyl_transf_1"/>
    <property type="match status" value="1"/>
</dbReference>
<dbReference type="PROSITE" id="PS00012">
    <property type="entry name" value="PHOSPHOPANTETHEINE"/>
    <property type="match status" value="1"/>
</dbReference>
<dbReference type="InterPro" id="IPR016036">
    <property type="entry name" value="Malonyl_transacylase_ACP-bd"/>
</dbReference>
<feature type="domain" description="Carrier" evidence="7">
    <location>
        <begin position="370"/>
        <end position="449"/>
    </location>
</feature>
<dbReference type="PROSITE" id="PS50075">
    <property type="entry name" value="CARRIER"/>
    <property type="match status" value="1"/>
</dbReference>
<dbReference type="Proteomes" id="UP000219994">
    <property type="component" value="Unassembled WGS sequence"/>
</dbReference>
<dbReference type="PANTHER" id="PTHR42681:SF1">
    <property type="entry name" value="MALONYL-COA-ACYL CARRIER PROTEIN TRANSACYLASE, MITOCHONDRIAL"/>
    <property type="match status" value="1"/>
</dbReference>
<dbReference type="Gene3D" id="1.10.1200.10">
    <property type="entry name" value="ACP-like"/>
    <property type="match status" value="1"/>
</dbReference>
<dbReference type="SUPFAM" id="SSF55048">
    <property type="entry name" value="Probable ACP-binding domain of malonyl-CoA ACP transacylase"/>
    <property type="match status" value="1"/>
</dbReference>
<gene>
    <name evidence="8" type="ORF">B5766_11655</name>
</gene>
<evidence type="ECO:0000256" key="4">
    <source>
        <dbReference type="ARBA" id="ARBA00022679"/>
    </source>
</evidence>
<dbReference type="InterPro" id="IPR006162">
    <property type="entry name" value="Ppantetheine_attach_site"/>
</dbReference>
<sequence>MNSEQVVLVFPGQGGYAPGCVEQAAHRDPDLFEAIRSTGIAELGVDVAELLGDERPLRELAINSPRQAHLAIYLSAVVAGRTTLERSPARTVLVGHSFGEIAALVVGGALRPTVGAQVVARRMLALEEHAPADGRMSVFVTESGRADAIVRAVGAADLVLAGVNATKQVVLSGPDEHLQRAEAVAKALGITSMRIASAYAFHNPQLAQASSNFARALSDIAFDTPTVPVFSPILGRFYAGGDDLANCLAQHLTTPFDFSAALDKLATGIPSTFVECGAGTSLSAIVRGVRDEPWHVVPVDDFGAPELGSDDGTVASLLNLRSGSTEFQEFWHASAADVTGHVRAVYDAFRSQRADAAPQAPTAPVFSDSGEVSGRLARLYADALEYPVEVFLEDPGVHLEADLGVDSVKQTDLLARAAAEYGLPVPEEGLSVAEYPTFGSVVDLIATGATKDLVAR</sequence>
<dbReference type="InterPro" id="IPR014043">
    <property type="entry name" value="Acyl_transferase_dom"/>
</dbReference>
<keyword evidence="2" id="KW-0596">Phosphopantetheine</keyword>
<evidence type="ECO:0000256" key="2">
    <source>
        <dbReference type="ARBA" id="ARBA00022450"/>
    </source>
</evidence>
<keyword evidence="3" id="KW-0597">Phosphoprotein</keyword>
<dbReference type="InterPro" id="IPR001227">
    <property type="entry name" value="Ac_transferase_dom_sf"/>
</dbReference>
<dbReference type="SMART" id="SM00827">
    <property type="entry name" value="PKS_AT"/>
    <property type="match status" value="1"/>
</dbReference>
<dbReference type="Gene3D" id="3.40.366.10">
    <property type="entry name" value="Malonyl-Coenzyme A Acyl Carrier Protein, domain 2"/>
    <property type="match status" value="1"/>
</dbReference>
<comment type="catalytic activity">
    <reaction evidence="6">
        <text>holo-[ACP] + malonyl-CoA = malonyl-[ACP] + CoA</text>
        <dbReference type="Rhea" id="RHEA:41792"/>
        <dbReference type="Rhea" id="RHEA-COMP:9623"/>
        <dbReference type="Rhea" id="RHEA-COMP:9685"/>
        <dbReference type="ChEBI" id="CHEBI:57287"/>
        <dbReference type="ChEBI" id="CHEBI:57384"/>
        <dbReference type="ChEBI" id="CHEBI:64479"/>
        <dbReference type="ChEBI" id="CHEBI:78449"/>
        <dbReference type="EC" id="2.3.1.39"/>
    </reaction>
</comment>
<dbReference type="PANTHER" id="PTHR42681">
    <property type="entry name" value="MALONYL-COA-ACYL CARRIER PROTEIN TRANSACYLASE, MITOCHONDRIAL"/>
    <property type="match status" value="1"/>
</dbReference>
<name>A0A2A6FNN0_9MICO</name>
<dbReference type="SUPFAM" id="SSF47336">
    <property type="entry name" value="ACP-like"/>
    <property type="match status" value="1"/>
</dbReference>
<keyword evidence="4" id="KW-0808">Transferase</keyword>
<evidence type="ECO:0000256" key="3">
    <source>
        <dbReference type="ARBA" id="ARBA00022553"/>
    </source>
</evidence>
<dbReference type="EMBL" id="NAEP01000056">
    <property type="protein sequence ID" value="PDQ34297.1"/>
    <property type="molecule type" value="Genomic_DNA"/>
</dbReference>
<accession>A0A2A6FNN0</accession>
<dbReference type="InterPro" id="IPR009081">
    <property type="entry name" value="PP-bd_ACP"/>
</dbReference>
<evidence type="ECO:0000259" key="7">
    <source>
        <dbReference type="PROSITE" id="PS50075"/>
    </source>
</evidence>
<dbReference type="GO" id="GO:0004314">
    <property type="term" value="F:[acyl-carrier-protein] S-malonyltransferase activity"/>
    <property type="evidence" value="ECO:0007669"/>
    <property type="project" value="UniProtKB-EC"/>
</dbReference>
<reference evidence="9" key="1">
    <citation type="submission" date="2017-03" db="EMBL/GenBank/DDBJ databases">
        <authorList>
            <person name="Lund M.B."/>
        </authorList>
    </citation>
    <scope>NUCLEOTIDE SEQUENCE [LARGE SCALE GENOMIC DNA]</scope>
</reference>
<dbReference type="AlphaFoldDB" id="A0A2A6FNN0"/>
<dbReference type="InterPro" id="IPR050858">
    <property type="entry name" value="Mal-CoA-ACP_Trans/PKS_FabD"/>
</dbReference>
<keyword evidence="5" id="KW-0012">Acyltransferase</keyword>
<dbReference type="GO" id="GO:0005829">
    <property type="term" value="C:cytosol"/>
    <property type="evidence" value="ECO:0007669"/>
    <property type="project" value="TreeGrafter"/>
</dbReference>
<dbReference type="InterPro" id="IPR016035">
    <property type="entry name" value="Acyl_Trfase/lysoPLipase"/>
</dbReference>
<organism evidence="8 9">
    <name type="scientific">Candidatus Lumbricidiphila eiseniae</name>
    <dbReference type="NCBI Taxonomy" id="1969409"/>
    <lineage>
        <taxon>Bacteria</taxon>
        <taxon>Bacillati</taxon>
        <taxon>Actinomycetota</taxon>
        <taxon>Actinomycetes</taxon>
        <taxon>Micrococcales</taxon>
        <taxon>Microbacteriaceae</taxon>
        <taxon>Candidatus Lumbricidiphila</taxon>
    </lineage>
</organism>
<evidence type="ECO:0000256" key="5">
    <source>
        <dbReference type="ARBA" id="ARBA00023315"/>
    </source>
</evidence>
<dbReference type="EC" id="2.3.1.39" evidence="1"/>
<comment type="caution">
    <text evidence="8">The sequence shown here is derived from an EMBL/GenBank/DDBJ whole genome shotgun (WGS) entry which is preliminary data.</text>
</comment>
<evidence type="ECO:0000256" key="6">
    <source>
        <dbReference type="ARBA" id="ARBA00048462"/>
    </source>
</evidence>
<dbReference type="InterPro" id="IPR036736">
    <property type="entry name" value="ACP-like_sf"/>
</dbReference>
<protein>
    <recommendedName>
        <fullName evidence="1">[acyl-carrier-protein] S-malonyltransferase</fullName>
        <ecNumber evidence="1">2.3.1.39</ecNumber>
    </recommendedName>
</protein>
<dbReference type="Pfam" id="PF00550">
    <property type="entry name" value="PP-binding"/>
    <property type="match status" value="1"/>
</dbReference>
<evidence type="ECO:0000256" key="1">
    <source>
        <dbReference type="ARBA" id="ARBA00013258"/>
    </source>
</evidence>
<dbReference type="GO" id="GO:0006633">
    <property type="term" value="P:fatty acid biosynthetic process"/>
    <property type="evidence" value="ECO:0007669"/>
    <property type="project" value="TreeGrafter"/>
</dbReference>
<dbReference type="SUPFAM" id="SSF52151">
    <property type="entry name" value="FabD/lysophospholipase-like"/>
    <property type="match status" value="1"/>
</dbReference>